<organism evidence="1 2">
    <name type="scientific">Antiquaquibacter soli</name>
    <dbReference type="NCBI Taxonomy" id="3064523"/>
    <lineage>
        <taxon>Bacteria</taxon>
        <taxon>Bacillati</taxon>
        <taxon>Actinomycetota</taxon>
        <taxon>Actinomycetes</taxon>
        <taxon>Micrococcales</taxon>
        <taxon>Microbacteriaceae</taxon>
        <taxon>Antiquaquibacter</taxon>
    </lineage>
</organism>
<proteinExistence type="predicted"/>
<evidence type="ECO:0000313" key="2">
    <source>
        <dbReference type="Proteomes" id="UP001241072"/>
    </source>
</evidence>
<reference evidence="1 2" key="1">
    <citation type="submission" date="2023-07" db="EMBL/GenBank/DDBJ databases">
        <title>Protaetiibacter sp. nov WY-16 isolated from soil.</title>
        <authorList>
            <person name="Liu B."/>
            <person name="Wan Y."/>
        </authorList>
    </citation>
    <scope>NUCLEOTIDE SEQUENCE [LARGE SCALE GENOMIC DNA]</scope>
    <source>
        <strain evidence="1 2">WY-16</strain>
    </source>
</reference>
<name>A0ABT9BMF8_9MICO</name>
<keyword evidence="1" id="KW-0808">Transferase</keyword>
<dbReference type="InterPro" id="IPR036038">
    <property type="entry name" value="Aminotransferase-like"/>
</dbReference>
<dbReference type="Pfam" id="PF01063">
    <property type="entry name" value="Aminotran_4"/>
    <property type="match status" value="1"/>
</dbReference>
<dbReference type="InterPro" id="IPR001544">
    <property type="entry name" value="Aminotrans_IV"/>
</dbReference>
<dbReference type="GO" id="GO:0008483">
    <property type="term" value="F:transaminase activity"/>
    <property type="evidence" value="ECO:0007669"/>
    <property type="project" value="UniProtKB-KW"/>
</dbReference>
<dbReference type="Proteomes" id="UP001241072">
    <property type="component" value="Unassembled WGS sequence"/>
</dbReference>
<accession>A0ABT9BMF8</accession>
<dbReference type="SUPFAM" id="SSF56752">
    <property type="entry name" value="D-aminoacid aminotransferase-like PLP-dependent enzymes"/>
    <property type="match status" value="1"/>
</dbReference>
<evidence type="ECO:0000313" key="1">
    <source>
        <dbReference type="EMBL" id="MDO7882216.1"/>
    </source>
</evidence>
<keyword evidence="2" id="KW-1185">Reference proteome</keyword>
<dbReference type="InterPro" id="IPR043132">
    <property type="entry name" value="BCAT-like_C"/>
</dbReference>
<protein>
    <submittedName>
        <fullName evidence="1">Aminotransferase class IV</fullName>
    </submittedName>
</protein>
<keyword evidence="1" id="KW-0032">Aminotransferase</keyword>
<dbReference type="EMBL" id="JAUQUB010000001">
    <property type="protein sequence ID" value="MDO7882216.1"/>
    <property type="molecule type" value="Genomic_DNA"/>
</dbReference>
<comment type="caution">
    <text evidence="1">The sequence shown here is derived from an EMBL/GenBank/DDBJ whole genome shotgun (WGS) entry which is preliminary data.</text>
</comment>
<dbReference type="RefSeq" id="WP_305002598.1">
    <property type="nucleotide sequence ID" value="NZ_JAUQUB010000001.1"/>
</dbReference>
<dbReference type="Gene3D" id="3.20.10.10">
    <property type="entry name" value="D-amino Acid Aminotransferase, subunit A, domain 2"/>
    <property type="match status" value="1"/>
</dbReference>
<sequence length="258" mass="28383">MSVQSIYRWHEGVLDPLEYCDMTLTVVEAADSWLVSDGLVLGIDLHRSRFAAAVPVELEHEFEQFWDAALGLIPREGDWFPRVELHSRGGARQFVFRLRTAPERSRTAVLATWGGDDPRTVPTVKGPDLERLQGVRTAAQGRGATEAVILSPDGYVVEGAYSALLWWRGNILCGPPAEFARVDSVTARSVLTLAAALGIETFDEAVTPAELDGTELWVLSALHGIRIATSWVDGPALAELPGRLESWRSRMSALRRPL</sequence>
<gene>
    <name evidence="1" type="ORF">Q5716_08270</name>
</gene>